<dbReference type="EMBL" id="GBXM01017447">
    <property type="protein sequence ID" value="JAH91130.1"/>
    <property type="molecule type" value="Transcribed_RNA"/>
</dbReference>
<organism evidence="1">
    <name type="scientific">Anguilla anguilla</name>
    <name type="common">European freshwater eel</name>
    <name type="synonym">Muraena anguilla</name>
    <dbReference type="NCBI Taxonomy" id="7936"/>
    <lineage>
        <taxon>Eukaryota</taxon>
        <taxon>Metazoa</taxon>
        <taxon>Chordata</taxon>
        <taxon>Craniata</taxon>
        <taxon>Vertebrata</taxon>
        <taxon>Euteleostomi</taxon>
        <taxon>Actinopterygii</taxon>
        <taxon>Neopterygii</taxon>
        <taxon>Teleostei</taxon>
        <taxon>Anguilliformes</taxon>
        <taxon>Anguillidae</taxon>
        <taxon>Anguilla</taxon>
    </lineage>
</organism>
<proteinExistence type="predicted"/>
<accession>A0A0E9WNH2</accession>
<reference evidence="1" key="2">
    <citation type="journal article" date="2015" name="Fish Shellfish Immunol.">
        <title>Early steps in the European eel (Anguilla anguilla)-Vibrio vulnificus interaction in the gills: Role of the RtxA13 toxin.</title>
        <authorList>
            <person name="Callol A."/>
            <person name="Pajuelo D."/>
            <person name="Ebbesson L."/>
            <person name="Teles M."/>
            <person name="MacKenzie S."/>
            <person name="Amaro C."/>
        </authorList>
    </citation>
    <scope>NUCLEOTIDE SEQUENCE</scope>
</reference>
<name>A0A0E9WNH2_ANGAN</name>
<dbReference type="AlphaFoldDB" id="A0A0E9WNH2"/>
<protein>
    <submittedName>
        <fullName evidence="1">Uncharacterized protein</fullName>
    </submittedName>
</protein>
<sequence length="64" mass="7349">MFHLFILRGFSAFSSMVTAVLFCYRGDGWPVPFVKFTTLEQCSFLKLTCANFLVSAYFCHSNLH</sequence>
<reference evidence="1" key="1">
    <citation type="submission" date="2014-11" db="EMBL/GenBank/DDBJ databases">
        <authorList>
            <person name="Amaro Gonzalez C."/>
        </authorList>
    </citation>
    <scope>NUCLEOTIDE SEQUENCE</scope>
</reference>
<evidence type="ECO:0000313" key="1">
    <source>
        <dbReference type="EMBL" id="JAH91130.1"/>
    </source>
</evidence>